<evidence type="ECO:0000256" key="1">
    <source>
        <dbReference type="SAM" id="MobiDB-lite"/>
    </source>
</evidence>
<proteinExistence type="predicted"/>
<name>X8DWC1_9MYCO</name>
<dbReference type="EMBL" id="JAOJ01000002">
    <property type="protein sequence ID" value="EUA72266.1"/>
    <property type="molecule type" value="Genomic_DNA"/>
</dbReference>
<feature type="region of interest" description="Disordered" evidence="1">
    <location>
        <begin position="206"/>
        <end position="244"/>
    </location>
</feature>
<dbReference type="AlphaFoldDB" id="X8DWC1"/>
<evidence type="ECO:0000313" key="3">
    <source>
        <dbReference type="Proteomes" id="UP000023351"/>
    </source>
</evidence>
<evidence type="ECO:0000313" key="2">
    <source>
        <dbReference type="EMBL" id="EUA72266.1"/>
    </source>
</evidence>
<gene>
    <name evidence="2" type="ORF">I540_1496</name>
</gene>
<sequence length="255" mass="26691">MAVYSGSLGLQGVYLGSTPVQKIYLGTTEIWSGASPVQFVDANATGVNSVPIPTHAIGELIVLCAVNDYATQAPVKPSAAGTVPNWVYIDNTADTGVTTSYFKATATNHTSGTWTNTSRMIAVVLRGQNADTPIGGHASQRGTSSGPSTAPAITLDHTDGSSVLLYFHAHTTLNSTVWDAAQPVTPAAPRLAPGSSRACYSIRRTTQPPMAQRHKPVDRTSVTTQLPPLRYGTKPSRNPRPYGGAGFVGGWVIGS</sequence>
<dbReference type="Proteomes" id="UP000023351">
    <property type="component" value="Unassembled WGS sequence"/>
</dbReference>
<feature type="region of interest" description="Disordered" evidence="1">
    <location>
        <begin position="132"/>
        <end position="154"/>
    </location>
</feature>
<accession>X8DWC1</accession>
<protein>
    <submittedName>
        <fullName evidence="2">Bacteriophage domain protein</fullName>
    </submittedName>
</protein>
<reference evidence="2 3" key="1">
    <citation type="submission" date="2013-12" db="EMBL/GenBank/DDBJ databases">
        <authorList>
            <person name="Zelazny A."/>
            <person name="Olivier K."/>
            <person name="Holland S."/>
            <person name="Lenaerts A."/>
            <person name="Ordway D."/>
            <person name="DeGroote M.A."/>
            <person name="Parker T."/>
            <person name="Sizemore C."/>
            <person name="Tallon L.J."/>
            <person name="Sadzewicz L.K."/>
            <person name="Sengamalay N."/>
            <person name="Fraser C.M."/>
            <person name="Hine E."/>
            <person name="Shefchek K.A."/>
            <person name="Das S.P."/>
            <person name="Tettelin H."/>
        </authorList>
    </citation>
    <scope>NUCLEOTIDE SEQUENCE [LARGE SCALE GENOMIC DNA]</scope>
    <source>
        <strain evidence="2 3">1513</strain>
    </source>
</reference>
<organism evidence="2 3">
    <name type="scientific">Mycobacteroides abscessus subsp. bolletii 1513</name>
    <dbReference type="NCBI Taxonomy" id="1299321"/>
    <lineage>
        <taxon>Bacteria</taxon>
        <taxon>Bacillati</taxon>
        <taxon>Actinomycetota</taxon>
        <taxon>Actinomycetes</taxon>
        <taxon>Mycobacteriales</taxon>
        <taxon>Mycobacteriaceae</taxon>
        <taxon>Mycobacteroides</taxon>
        <taxon>Mycobacteroides abscessus</taxon>
    </lineage>
</organism>
<comment type="caution">
    <text evidence="2">The sequence shown here is derived from an EMBL/GenBank/DDBJ whole genome shotgun (WGS) entry which is preliminary data.</text>
</comment>